<evidence type="ECO:0000259" key="17">
    <source>
        <dbReference type="PROSITE" id="PS50011"/>
    </source>
</evidence>
<feature type="region of interest" description="Disordered" evidence="16">
    <location>
        <begin position="426"/>
        <end position="499"/>
    </location>
</feature>
<comment type="cofactor">
    <cofactor evidence="1">
        <name>Mg(2+)</name>
        <dbReference type="ChEBI" id="CHEBI:18420"/>
    </cofactor>
</comment>
<dbReference type="GO" id="GO:0050321">
    <property type="term" value="F:tau-protein kinase activity"/>
    <property type="evidence" value="ECO:0007669"/>
    <property type="project" value="UniProtKB-EC"/>
</dbReference>
<evidence type="ECO:0000256" key="9">
    <source>
        <dbReference type="ARBA" id="ARBA00022842"/>
    </source>
</evidence>
<evidence type="ECO:0000256" key="7">
    <source>
        <dbReference type="ARBA" id="ARBA00022777"/>
    </source>
</evidence>
<evidence type="ECO:0000256" key="8">
    <source>
        <dbReference type="ARBA" id="ARBA00022840"/>
    </source>
</evidence>
<evidence type="ECO:0000256" key="3">
    <source>
        <dbReference type="ARBA" id="ARBA00022527"/>
    </source>
</evidence>
<name>A0A8C1IVM0_CYPCA</name>
<evidence type="ECO:0000256" key="1">
    <source>
        <dbReference type="ARBA" id="ARBA00001946"/>
    </source>
</evidence>
<dbReference type="CDD" id="cd14081">
    <property type="entry name" value="STKc_BRSK1_2"/>
    <property type="match status" value="1"/>
</dbReference>
<feature type="region of interest" description="Disordered" evidence="16">
    <location>
        <begin position="346"/>
        <end position="412"/>
    </location>
</feature>
<dbReference type="CDD" id="cd14340">
    <property type="entry name" value="UBA_BRSK"/>
    <property type="match status" value="1"/>
</dbReference>
<evidence type="ECO:0000313" key="18">
    <source>
        <dbReference type="Ensembl" id="ENSCCRP00010022903.1"/>
    </source>
</evidence>
<keyword evidence="6 15" id="KW-0547">Nucleotide-binding</keyword>
<evidence type="ECO:0000256" key="12">
    <source>
        <dbReference type="ARBA" id="ARBA00048291"/>
    </source>
</evidence>
<comment type="similarity">
    <text evidence="2">Belongs to the protein kinase superfamily. CAMK Ser/Thr protein kinase family. SNF1 subfamily.</text>
</comment>
<feature type="compositionally biased region" description="Basic and acidic residues" evidence="16">
    <location>
        <begin position="426"/>
        <end position="435"/>
    </location>
</feature>
<dbReference type="PROSITE" id="PS50011">
    <property type="entry name" value="PROTEIN_KINASE_DOM"/>
    <property type="match status" value="1"/>
</dbReference>
<dbReference type="PROSITE" id="PS00108">
    <property type="entry name" value="PROTEIN_KINASE_ST"/>
    <property type="match status" value="1"/>
</dbReference>
<dbReference type="PANTHER" id="PTHR24346:SF108">
    <property type="entry name" value="BR SERINE_THREONINE KINASE 1"/>
    <property type="match status" value="1"/>
</dbReference>
<dbReference type="GO" id="GO:0005737">
    <property type="term" value="C:cytoplasm"/>
    <property type="evidence" value="ECO:0007669"/>
    <property type="project" value="TreeGrafter"/>
</dbReference>
<dbReference type="FunFam" id="3.30.200.20:FF:000003">
    <property type="entry name" value="Non-specific serine/threonine protein kinase"/>
    <property type="match status" value="1"/>
</dbReference>
<protein>
    <submittedName>
        <fullName evidence="18">BR serine/threonine kinase 2</fullName>
    </submittedName>
</protein>
<dbReference type="FunFam" id="1.10.510.10:FF:000064">
    <property type="entry name" value="BR serine/threonine-protein kinase 2"/>
    <property type="match status" value="1"/>
</dbReference>
<keyword evidence="19" id="KW-1185">Reference proteome</keyword>
<keyword evidence="5" id="KW-0479">Metal-binding</keyword>
<dbReference type="InterPro" id="IPR017441">
    <property type="entry name" value="Protein_kinase_ATP_BS"/>
</dbReference>
<dbReference type="GO" id="GO:0005524">
    <property type="term" value="F:ATP binding"/>
    <property type="evidence" value="ECO:0007669"/>
    <property type="project" value="UniProtKB-UniRule"/>
</dbReference>
<dbReference type="Pfam" id="PF00069">
    <property type="entry name" value="Pkinase"/>
    <property type="match status" value="1"/>
</dbReference>
<evidence type="ECO:0000313" key="19">
    <source>
        <dbReference type="Proteomes" id="UP000694427"/>
    </source>
</evidence>
<evidence type="ECO:0000256" key="10">
    <source>
        <dbReference type="ARBA" id="ARBA00022902"/>
    </source>
</evidence>
<evidence type="ECO:0000256" key="2">
    <source>
        <dbReference type="ARBA" id="ARBA00006234"/>
    </source>
</evidence>
<dbReference type="Gene3D" id="1.10.510.10">
    <property type="entry name" value="Transferase(Phosphotransferase) domain 1"/>
    <property type="match status" value="1"/>
</dbReference>
<comment type="catalytic activity">
    <reaction evidence="12">
        <text>L-seryl-[tau protein] + ATP = O-phospho-L-seryl-[tau protein] + ADP + H(+)</text>
        <dbReference type="Rhea" id="RHEA:12801"/>
        <dbReference type="Rhea" id="RHEA-COMP:13701"/>
        <dbReference type="Rhea" id="RHEA-COMP:13702"/>
        <dbReference type="ChEBI" id="CHEBI:15378"/>
        <dbReference type="ChEBI" id="CHEBI:29999"/>
        <dbReference type="ChEBI" id="CHEBI:30616"/>
        <dbReference type="ChEBI" id="CHEBI:83421"/>
        <dbReference type="ChEBI" id="CHEBI:456216"/>
        <dbReference type="EC" id="2.7.11.26"/>
    </reaction>
</comment>
<dbReference type="InterPro" id="IPR011009">
    <property type="entry name" value="Kinase-like_dom_sf"/>
</dbReference>
<comment type="catalytic activity">
    <reaction evidence="11">
        <text>L-threonyl-[protein] + ATP = O-phospho-L-threonyl-[protein] + ADP + H(+)</text>
        <dbReference type="Rhea" id="RHEA:46608"/>
        <dbReference type="Rhea" id="RHEA-COMP:11060"/>
        <dbReference type="Rhea" id="RHEA-COMP:11605"/>
        <dbReference type="ChEBI" id="CHEBI:15378"/>
        <dbReference type="ChEBI" id="CHEBI:30013"/>
        <dbReference type="ChEBI" id="CHEBI:30616"/>
        <dbReference type="ChEBI" id="CHEBI:61977"/>
        <dbReference type="ChEBI" id="CHEBI:456216"/>
        <dbReference type="EC" id="2.7.11.1"/>
    </reaction>
</comment>
<evidence type="ECO:0000256" key="4">
    <source>
        <dbReference type="ARBA" id="ARBA00022679"/>
    </source>
</evidence>
<keyword evidence="8 15" id="KW-0067">ATP-binding</keyword>
<feature type="compositionally biased region" description="Low complexity" evidence="16">
    <location>
        <begin position="436"/>
        <end position="452"/>
    </location>
</feature>
<dbReference type="SUPFAM" id="SSF56112">
    <property type="entry name" value="Protein kinase-like (PK-like)"/>
    <property type="match status" value="1"/>
</dbReference>
<evidence type="ECO:0000256" key="13">
    <source>
        <dbReference type="ARBA" id="ARBA00048679"/>
    </source>
</evidence>
<dbReference type="PANTHER" id="PTHR24346">
    <property type="entry name" value="MAP/MICROTUBULE AFFINITY-REGULATING KINASE"/>
    <property type="match status" value="1"/>
</dbReference>
<dbReference type="AlphaFoldDB" id="A0A8C1IVM0"/>
<proteinExistence type="inferred from homology"/>
<reference evidence="18" key="1">
    <citation type="submission" date="2025-08" db="UniProtKB">
        <authorList>
            <consortium name="Ensembl"/>
        </authorList>
    </citation>
    <scope>IDENTIFICATION</scope>
</reference>
<evidence type="ECO:0000256" key="16">
    <source>
        <dbReference type="SAM" id="MobiDB-lite"/>
    </source>
</evidence>
<keyword evidence="3" id="KW-0723">Serine/threonine-protein kinase</keyword>
<evidence type="ECO:0000256" key="6">
    <source>
        <dbReference type="ARBA" id="ARBA00022741"/>
    </source>
</evidence>
<keyword evidence="4" id="KW-0808">Transferase</keyword>
<dbReference type="InterPro" id="IPR008271">
    <property type="entry name" value="Ser/Thr_kinase_AS"/>
</dbReference>
<comment type="catalytic activity">
    <reaction evidence="14">
        <text>L-threonyl-[tau protein] + ATP = O-phospho-L-threonyl-[tau protein] + ADP + H(+)</text>
        <dbReference type="Rhea" id="RHEA:53904"/>
        <dbReference type="Rhea" id="RHEA-COMP:13703"/>
        <dbReference type="Rhea" id="RHEA-COMP:13704"/>
        <dbReference type="ChEBI" id="CHEBI:15378"/>
        <dbReference type="ChEBI" id="CHEBI:30013"/>
        <dbReference type="ChEBI" id="CHEBI:30616"/>
        <dbReference type="ChEBI" id="CHEBI:61977"/>
        <dbReference type="ChEBI" id="CHEBI:456216"/>
        <dbReference type="EC" id="2.7.11.26"/>
    </reaction>
</comment>
<feature type="compositionally biased region" description="Pro residues" evidence="16">
    <location>
        <begin position="455"/>
        <end position="469"/>
    </location>
</feature>
<evidence type="ECO:0000256" key="5">
    <source>
        <dbReference type="ARBA" id="ARBA00022723"/>
    </source>
</evidence>
<evidence type="ECO:0000256" key="11">
    <source>
        <dbReference type="ARBA" id="ARBA00047899"/>
    </source>
</evidence>
<feature type="compositionally biased region" description="Basic and acidic residues" evidence="16">
    <location>
        <begin position="346"/>
        <end position="367"/>
    </location>
</feature>
<organism evidence="18 19">
    <name type="scientific">Cyprinus carpio</name>
    <name type="common">Common carp</name>
    <dbReference type="NCBI Taxonomy" id="7962"/>
    <lineage>
        <taxon>Eukaryota</taxon>
        <taxon>Metazoa</taxon>
        <taxon>Chordata</taxon>
        <taxon>Craniata</taxon>
        <taxon>Vertebrata</taxon>
        <taxon>Euteleostomi</taxon>
        <taxon>Actinopterygii</taxon>
        <taxon>Neopterygii</taxon>
        <taxon>Teleostei</taxon>
        <taxon>Ostariophysi</taxon>
        <taxon>Cypriniformes</taxon>
        <taxon>Cyprinidae</taxon>
        <taxon>Cyprininae</taxon>
        <taxon>Cyprinus</taxon>
    </lineage>
</organism>
<feature type="domain" description="Protein kinase" evidence="17">
    <location>
        <begin position="20"/>
        <end position="271"/>
    </location>
</feature>
<dbReference type="PROSITE" id="PS00107">
    <property type="entry name" value="PROTEIN_KINASE_ATP"/>
    <property type="match status" value="1"/>
</dbReference>
<reference evidence="18" key="2">
    <citation type="submission" date="2025-09" db="UniProtKB">
        <authorList>
            <consortium name="Ensembl"/>
        </authorList>
    </citation>
    <scope>IDENTIFICATION</scope>
</reference>
<feature type="compositionally biased region" description="Pro residues" evidence="16">
    <location>
        <begin position="483"/>
        <end position="492"/>
    </location>
</feature>
<dbReference type="Pfam" id="PF21122">
    <property type="entry name" value="KA1_BRSK"/>
    <property type="match status" value="1"/>
</dbReference>
<dbReference type="GO" id="GO:0035556">
    <property type="term" value="P:intracellular signal transduction"/>
    <property type="evidence" value="ECO:0007669"/>
    <property type="project" value="TreeGrafter"/>
</dbReference>
<comment type="catalytic activity">
    <reaction evidence="13">
        <text>L-seryl-[protein] + ATP = O-phospho-L-seryl-[protein] + ADP + H(+)</text>
        <dbReference type="Rhea" id="RHEA:17989"/>
        <dbReference type="Rhea" id="RHEA-COMP:9863"/>
        <dbReference type="Rhea" id="RHEA-COMP:11604"/>
        <dbReference type="ChEBI" id="CHEBI:15378"/>
        <dbReference type="ChEBI" id="CHEBI:29999"/>
        <dbReference type="ChEBI" id="CHEBI:30616"/>
        <dbReference type="ChEBI" id="CHEBI:83421"/>
        <dbReference type="ChEBI" id="CHEBI:456216"/>
        <dbReference type="EC" id="2.7.11.1"/>
    </reaction>
</comment>
<dbReference type="Pfam" id="PF21115">
    <property type="entry name" value="UBA_BRSK"/>
    <property type="match status" value="1"/>
</dbReference>
<dbReference type="InterPro" id="IPR000719">
    <property type="entry name" value="Prot_kinase_dom"/>
</dbReference>
<dbReference type="Proteomes" id="UP000694427">
    <property type="component" value="Unplaced"/>
</dbReference>
<dbReference type="InterPro" id="IPR048622">
    <property type="entry name" value="BRSK1_2-like_UBA"/>
</dbReference>
<keyword evidence="10" id="KW-0524">Neurogenesis</keyword>
<dbReference type="Ensembl" id="ENSCCRT00010025027.1">
    <property type="protein sequence ID" value="ENSCCRP00010022903.1"/>
    <property type="gene ID" value="ENSCCRG00010009693.1"/>
</dbReference>
<feature type="binding site" evidence="15">
    <location>
        <position position="49"/>
    </location>
    <ligand>
        <name>ATP</name>
        <dbReference type="ChEBI" id="CHEBI:30616"/>
    </ligand>
</feature>
<dbReference type="GO" id="GO:0007399">
    <property type="term" value="P:nervous system development"/>
    <property type="evidence" value="ECO:0007669"/>
    <property type="project" value="UniProtKB-KW"/>
</dbReference>
<keyword evidence="7" id="KW-0418">Kinase</keyword>
<evidence type="ECO:0000256" key="14">
    <source>
        <dbReference type="ARBA" id="ARBA00048878"/>
    </source>
</evidence>
<dbReference type="GO" id="GO:0046872">
    <property type="term" value="F:metal ion binding"/>
    <property type="evidence" value="ECO:0007669"/>
    <property type="project" value="UniProtKB-KW"/>
</dbReference>
<keyword evidence="9" id="KW-0460">Magnesium</keyword>
<dbReference type="SMART" id="SM00220">
    <property type="entry name" value="S_TKc"/>
    <property type="match status" value="1"/>
</dbReference>
<sequence>MSLSGKENSTSPHANYVGPYRLEKTLGKGQTGLVKLGVHCVTCQKVAIKIVNREKLSESVLMKVEREIAILKLIEHPHVLKLHDVYENKKYLYLVLEHVSGGELFDYLVKKGRLTPKEARKFFRQIISALDFCHSHSICHRDLKPENLLLDEKNNIRIADFGMASLQVGDSLLETSCGSPHYACPEVIRGEKYDGRKADVWSCGVILFALLVGALPFDDDNLRNLLEKVKLGVFHMPHFIPPDCQNLLRGMIEVDSGNRLTLELIQKHTWYIGGKNEPEPEQPEPRKVAIRSVPSADDIDPDVLESMHSLGCFRDKNKLMKDLLSDDENQEKMIYFLLLDRKERYPSHEDQNLPPRNDIDPPRKRVDSPMLNRHGKRRPERKSMEVLSVTDGGSPVPARRAIDMTQHGQSRSTFCKSLDISESKCKAKAKGERSRSISGASSGLSTSPLSSPRVTPHPSPRGSPIPTPKGTPVHTPKDSPTGTPTPTPPPSPSIGGIPWKTRLNSIKNSFLGSPRFHRRKLQVPTQEEMSSLTPESSPELAKKSWFGNFINLEKEEQIFVVIRDKPLSSIKADIVHAFLSIPSLSHSVVSQTSFRAEYKSTAGPTVFQKPVKFQVDITYTESTAATKENAIYSVTFTLLSGPSRRFKRVVETIQAQLLSTHDQPGVQQLSGDSGKVFLQYMASITLNHPELQR</sequence>
<evidence type="ECO:0000256" key="15">
    <source>
        <dbReference type="PROSITE-ProRule" id="PRU10141"/>
    </source>
</evidence>
<accession>A0A8C1IVM0</accession>